<keyword evidence="6" id="KW-0175">Coiled coil</keyword>
<dbReference type="AlphaFoldDB" id="A0A7R9VGY7"/>
<evidence type="ECO:0000256" key="6">
    <source>
        <dbReference type="SAM" id="Coils"/>
    </source>
</evidence>
<keyword evidence="3 8" id="KW-0812">Transmembrane</keyword>
<feature type="domain" description="SPX" evidence="9">
    <location>
        <begin position="1"/>
        <end position="159"/>
    </location>
</feature>
<dbReference type="CDD" id="cd07751">
    <property type="entry name" value="PolyPPase_VTC4_like"/>
    <property type="match status" value="1"/>
</dbReference>
<dbReference type="Pfam" id="PF02656">
    <property type="entry name" value="DUF202"/>
    <property type="match status" value="1"/>
</dbReference>
<dbReference type="PANTHER" id="PTHR46140">
    <property type="entry name" value="VACUOLAR TRANSPORTER CHAPERONE 1-RELATED"/>
    <property type="match status" value="1"/>
</dbReference>
<evidence type="ECO:0000313" key="10">
    <source>
        <dbReference type="EMBL" id="CAD8295366.1"/>
    </source>
</evidence>
<dbReference type="Pfam" id="PF03105">
    <property type="entry name" value="SPX"/>
    <property type="match status" value="1"/>
</dbReference>
<keyword evidence="4 8" id="KW-1133">Transmembrane helix</keyword>
<organism evidence="10">
    <name type="scientific">Chlamydomonas euryale</name>
    <dbReference type="NCBI Taxonomy" id="1486919"/>
    <lineage>
        <taxon>Eukaryota</taxon>
        <taxon>Viridiplantae</taxon>
        <taxon>Chlorophyta</taxon>
        <taxon>core chlorophytes</taxon>
        <taxon>Chlorophyceae</taxon>
        <taxon>CS clade</taxon>
        <taxon>Chlamydomonadales</taxon>
        <taxon>Chlamydomonadaceae</taxon>
        <taxon>Chlamydomonas</taxon>
    </lineage>
</organism>
<accession>A0A7R9VGY7</accession>
<dbReference type="InterPro" id="IPR004331">
    <property type="entry name" value="SPX_dom"/>
</dbReference>
<dbReference type="CDD" id="cd14447">
    <property type="entry name" value="SPX"/>
    <property type="match status" value="1"/>
</dbReference>
<comment type="subcellular location">
    <subcellularLocation>
        <location evidence="1">Vacuole membrane</location>
        <topology evidence="1">Multi-pass membrane protein</topology>
    </subcellularLocation>
</comment>
<evidence type="ECO:0000259" key="9">
    <source>
        <dbReference type="PROSITE" id="PS51382"/>
    </source>
</evidence>
<dbReference type="Gene3D" id="3.20.100.30">
    <property type="entry name" value="VTC, catalytic tunnel domain"/>
    <property type="match status" value="1"/>
</dbReference>
<keyword evidence="5 8" id="KW-0472">Membrane</keyword>
<reference evidence="10" key="1">
    <citation type="submission" date="2021-01" db="EMBL/GenBank/DDBJ databases">
        <authorList>
            <person name="Corre E."/>
            <person name="Pelletier E."/>
            <person name="Niang G."/>
            <person name="Scheremetjew M."/>
            <person name="Finn R."/>
            <person name="Kale V."/>
            <person name="Holt S."/>
            <person name="Cochrane G."/>
            <person name="Meng A."/>
            <person name="Brown T."/>
            <person name="Cohen L."/>
        </authorList>
    </citation>
    <scope>NUCLEOTIDE SEQUENCE</scope>
    <source>
        <strain evidence="10">CCMP219</strain>
    </source>
</reference>
<dbReference type="GO" id="GO:0006799">
    <property type="term" value="P:polyphosphate biosynthetic process"/>
    <property type="evidence" value="ECO:0007669"/>
    <property type="project" value="UniProtKB-ARBA"/>
</dbReference>
<sequence>MKYGKYIESKRRPEWSDHYIDYKGLKDLVKAQAQEAGTGETSFSPRTTSLTIQRINNKKDSAEERFFAKLEQDVDKVSKFTEHLVDKLRADLNKLQSKVVNIESENQATKDVLIKEAQRIGDDFLQLEKYVNLNYMGFHKILKKHDKAIPAAPCRQFYVAHLHQQPWVQGNYSDLLVSLSNVYSKLRGDSSGTKNDDAAQGFVRSTTKYWVRNEDVSTVKHHVLQHLPVFQHDTNNFTGDAQLINSVYLDNASAELYHGRLDKKPGAIALRIRWYGSQPPSIAFIERKTHRESWKGEESVKERFILPDDKVVPFLDGEYSLDNALADMDAQAAKKGKSVKEDEKEKFIELFTEVFNAVDAKQLRPMVRTQYMRTAFQIPFDSTVRISLDTNMCMIKENPEDGPTCAATGRWYRDPELPIHRTEITRFPHAILEVKLSLKEGQTAPTWVQELLDSGYLTEVHKFSKFIHGTATLFPDMVRAVPYWVDDESVRPSMVASAPLPQEAAAVRPVAEEPAPSGTLLPKPRVHRPGKATPEMEELTHPLLGDEPTLKLMPDPDQVRGFGSPVTRRAAAAGEPSWLMKALGLVPRKLTTTTLMKIEPKTFFANERTFLAWLHMAITVSSIAAALLGFASGGTPDKQDAAITRHLVELIALLLLPLGVFMVVYALYVFTWRADNIAKKKAHHVDDRVGPLWLCGLVTVCLSAIFVICCIDFYEVMHQPDAPPHGP</sequence>
<evidence type="ECO:0000256" key="4">
    <source>
        <dbReference type="ARBA" id="ARBA00022989"/>
    </source>
</evidence>
<feature type="region of interest" description="Disordered" evidence="7">
    <location>
        <begin position="508"/>
        <end position="533"/>
    </location>
</feature>
<keyword evidence="2" id="KW-0926">Vacuole</keyword>
<evidence type="ECO:0000256" key="1">
    <source>
        <dbReference type="ARBA" id="ARBA00004128"/>
    </source>
</evidence>
<gene>
    <name evidence="10" type="ORF">CEUR00632_LOCUS12971</name>
</gene>
<dbReference type="InterPro" id="IPR018966">
    <property type="entry name" value="VTC_domain"/>
</dbReference>
<protein>
    <recommendedName>
        <fullName evidence="9">SPX domain-containing protein</fullName>
    </recommendedName>
</protein>
<proteinExistence type="predicted"/>
<feature type="coiled-coil region" evidence="6">
    <location>
        <begin position="78"/>
        <end position="112"/>
    </location>
</feature>
<dbReference type="GO" id="GO:0005774">
    <property type="term" value="C:vacuolar membrane"/>
    <property type="evidence" value="ECO:0007669"/>
    <property type="project" value="UniProtKB-SubCell"/>
</dbReference>
<feature type="transmembrane region" description="Helical" evidence="8">
    <location>
        <begin position="650"/>
        <end position="671"/>
    </location>
</feature>
<dbReference type="InterPro" id="IPR003807">
    <property type="entry name" value="DUF202"/>
</dbReference>
<dbReference type="InterPro" id="IPR042267">
    <property type="entry name" value="VTC_sf"/>
</dbReference>
<dbReference type="InterPro" id="IPR051572">
    <property type="entry name" value="VTC_Complex_Subunit"/>
</dbReference>
<name>A0A7R9VGY7_9CHLO</name>
<feature type="transmembrane region" description="Helical" evidence="8">
    <location>
        <begin position="610"/>
        <end position="630"/>
    </location>
</feature>
<evidence type="ECO:0000256" key="5">
    <source>
        <dbReference type="ARBA" id="ARBA00023136"/>
    </source>
</evidence>
<evidence type="ECO:0000256" key="7">
    <source>
        <dbReference type="SAM" id="MobiDB-lite"/>
    </source>
</evidence>
<dbReference type="Pfam" id="PF09359">
    <property type="entry name" value="VTC"/>
    <property type="match status" value="1"/>
</dbReference>
<feature type="transmembrane region" description="Helical" evidence="8">
    <location>
        <begin position="692"/>
        <end position="714"/>
    </location>
</feature>
<dbReference type="EMBL" id="HBEC01028151">
    <property type="protein sequence ID" value="CAD8295366.1"/>
    <property type="molecule type" value="Transcribed_RNA"/>
</dbReference>
<dbReference type="PROSITE" id="PS51382">
    <property type="entry name" value="SPX"/>
    <property type="match status" value="1"/>
</dbReference>
<evidence type="ECO:0000256" key="3">
    <source>
        <dbReference type="ARBA" id="ARBA00022692"/>
    </source>
</evidence>
<evidence type="ECO:0000256" key="2">
    <source>
        <dbReference type="ARBA" id="ARBA00022554"/>
    </source>
</evidence>
<dbReference type="PANTHER" id="PTHR46140:SF1">
    <property type="entry name" value="VACUOLAR TRANSPORTER CHAPERONE COMPLEX SUBUNIT 4-RELATED"/>
    <property type="match status" value="1"/>
</dbReference>
<evidence type="ECO:0000256" key="8">
    <source>
        <dbReference type="SAM" id="Phobius"/>
    </source>
</evidence>